<reference evidence="3" key="1">
    <citation type="submission" date="2017-09" db="EMBL/GenBank/DDBJ databases">
        <title>Depth-based differentiation of microbial function through sediment-hosted aquifers and enrichment of novel symbionts in the deep terrestrial subsurface.</title>
        <authorList>
            <person name="Probst A.J."/>
            <person name="Ladd B."/>
            <person name="Jarett J.K."/>
            <person name="Geller-Mcgrath D.E."/>
            <person name="Sieber C.M.K."/>
            <person name="Emerson J.B."/>
            <person name="Anantharaman K."/>
            <person name="Thomas B.C."/>
            <person name="Malmstrom R."/>
            <person name="Stieglmeier M."/>
            <person name="Klingl A."/>
            <person name="Woyke T."/>
            <person name="Ryan C.M."/>
            <person name="Banfield J.F."/>
        </authorList>
    </citation>
    <scope>NUCLEOTIDE SEQUENCE [LARGE SCALE GENOMIC DNA]</scope>
</reference>
<keyword evidence="1" id="KW-1133">Transmembrane helix</keyword>
<dbReference type="PROSITE" id="PS51354">
    <property type="entry name" value="GLUTAREDOXIN_2"/>
    <property type="match status" value="1"/>
</dbReference>
<feature type="transmembrane region" description="Helical" evidence="1">
    <location>
        <begin position="284"/>
        <end position="314"/>
    </location>
</feature>
<evidence type="ECO:0000256" key="1">
    <source>
        <dbReference type="SAM" id="Phobius"/>
    </source>
</evidence>
<evidence type="ECO:0000313" key="2">
    <source>
        <dbReference type="EMBL" id="PIW74577.1"/>
    </source>
</evidence>
<comment type="caution">
    <text evidence="2">The sequence shown here is derived from an EMBL/GenBank/DDBJ whole genome shotgun (WGS) entry which is preliminary data.</text>
</comment>
<evidence type="ECO:0000313" key="3">
    <source>
        <dbReference type="Proteomes" id="UP000231673"/>
    </source>
</evidence>
<keyword evidence="1" id="KW-0812">Transmembrane</keyword>
<dbReference type="Proteomes" id="UP000231673">
    <property type="component" value="Unassembled WGS sequence"/>
</dbReference>
<proteinExistence type="predicted"/>
<dbReference type="EMBL" id="PFGW01000040">
    <property type="protein sequence ID" value="PIW74577.1"/>
    <property type="molecule type" value="Genomic_DNA"/>
</dbReference>
<protein>
    <submittedName>
        <fullName evidence="2">Uncharacterized protein</fullName>
    </submittedName>
</protein>
<feature type="transmembrane region" description="Helical" evidence="1">
    <location>
        <begin position="366"/>
        <end position="384"/>
    </location>
</feature>
<dbReference type="AlphaFoldDB" id="A0A2M7IDG9"/>
<feature type="transmembrane region" description="Helical" evidence="1">
    <location>
        <begin position="225"/>
        <end position="246"/>
    </location>
</feature>
<feature type="transmembrane region" description="Helical" evidence="1">
    <location>
        <begin position="326"/>
        <end position="354"/>
    </location>
</feature>
<gene>
    <name evidence="2" type="ORF">CO003_02020</name>
</gene>
<name>A0A2M7IDG9_9BACT</name>
<dbReference type="CDD" id="cd02947">
    <property type="entry name" value="TRX_family"/>
    <property type="match status" value="1"/>
</dbReference>
<dbReference type="Gene3D" id="3.40.30.10">
    <property type="entry name" value="Glutaredoxin"/>
    <property type="match status" value="1"/>
</dbReference>
<feature type="transmembrane region" description="Helical" evidence="1">
    <location>
        <begin position="198"/>
        <end position="219"/>
    </location>
</feature>
<dbReference type="InterPro" id="IPR036249">
    <property type="entry name" value="Thioredoxin-like_sf"/>
</dbReference>
<accession>A0A2M7IDG9</accession>
<organism evidence="2 3">
    <name type="scientific">Candidatus Portnoybacteria bacterium CG_4_8_14_3_um_filter_44_15</name>
    <dbReference type="NCBI Taxonomy" id="1974803"/>
    <lineage>
        <taxon>Bacteria</taxon>
        <taxon>Candidatus Portnoyibacteriota</taxon>
    </lineage>
</organism>
<keyword evidence="1" id="KW-0472">Membrane</keyword>
<feature type="transmembrane region" description="Helical" evidence="1">
    <location>
        <begin position="172"/>
        <end position="191"/>
    </location>
</feature>
<dbReference type="SUPFAM" id="SSF52833">
    <property type="entry name" value="Thioredoxin-like"/>
    <property type="match status" value="1"/>
</dbReference>
<sequence length="392" mass="43445">MKKIFGLILIVLVFGGVFNLALAEEKPVKLHYFYASTCPNCKKAGVFLDKLENKYPGLEISRYEILSSRENAELLLKFFEVCGEEKIIRVPAIFVGSEAIIGYLNDAATGKKIEGLVEECLIKECPDPLEKVDHQCQTDKNDEIIDYPIIGKINLSRLSLPILTIATAALDGFNPCAMWVLLFLLALLINVRSKKRMLLIGGTFIAASGIVYFLIMSAWLNLFLAIGYVNITRITIGVLAGGVGIWQIRKFITYRPGVCEVAPAGSKWHERLSRKAKQAVESTTLSAALVGVIALAFGVNLIEFFCSAGLPAIYTKILSLSHLNDWGYYLYLLLYTFVFMLDDLIIFAVAVITLSKLGFTDKYSKWATLIGGLVILILGVLLIFKPDFLMFG</sequence>